<dbReference type="PANTHER" id="PTHR46033">
    <property type="entry name" value="PROTEIN MAIN-LIKE 2"/>
    <property type="match status" value="1"/>
</dbReference>
<sequence>MKMSAITVDRKLLEGSGFLTCGHYRPGVQVEPETHQRINRERSDRDGLGTRHIPGVKDDSTELERIRYARAYILEMIGGSLMQDLSQNLIHLRWNHLASYVGIPAALEDIRLLLDQRSEAQFQWIPYEDPAIQAVILEEFFQNLNIWHVKVPLVNYSIVEMHQMDRVLQQFGFSQPIPKEPKVLDEQHKIDLRLTNTNWLLFWLEYIEILENIYNHIPNREPIIILELACTLDYMPWFRIHGKPYLLSEDQTRWQICVERERRGPLNPKRRDDGTGPSIAPIQSPGLSTTSTQSLGRMP</sequence>
<protein>
    <recommendedName>
        <fullName evidence="2">Aminotransferase-like plant mobile domain-containing protein</fullName>
    </recommendedName>
</protein>
<gene>
    <name evidence="3" type="ORF">PVK06_046505</name>
</gene>
<dbReference type="Proteomes" id="UP001358586">
    <property type="component" value="Chromosome 13"/>
</dbReference>
<organism evidence="3 4">
    <name type="scientific">Gossypium arboreum</name>
    <name type="common">Tree cotton</name>
    <name type="synonym">Gossypium nanking</name>
    <dbReference type="NCBI Taxonomy" id="29729"/>
    <lineage>
        <taxon>Eukaryota</taxon>
        <taxon>Viridiplantae</taxon>
        <taxon>Streptophyta</taxon>
        <taxon>Embryophyta</taxon>
        <taxon>Tracheophyta</taxon>
        <taxon>Spermatophyta</taxon>
        <taxon>Magnoliopsida</taxon>
        <taxon>eudicotyledons</taxon>
        <taxon>Gunneridae</taxon>
        <taxon>Pentapetalae</taxon>
        <taxon>rosids</taxon>
        <taxon>malvids</taxon>
        <taxon>Malvales</taxon>
        <taxon>Malvaceae</taxon>
        <taxon>Malvoideae</taxon>
        <taxon>Gossypium</taxon>
    </lineage>
</organism>
<evidence type="ECO:0000256" key="1">
    <source>
        <dbReference type="SAM" id="MobiDB-lite"/>
    </source>
</evidence>
<dbReference type="EMBL" id="JARKNE010000013">
    <property type="protein sequence ID" value="KAK5770355.1"/>
    <property type="molecule type" value="Genomic_DNA"/>
</dbReference>
<feature type="region of interest" description="Disordered" evidence="1">
    <location>
        <begin position="264"/>
        <end position="299"/>
    </location>
</feature>
<feature type="compositionally biased region" description="Basic and acidic residues" evidence="1">
    <location>
        <begin position="264"/>
        <end position="274"/>
    </location>
</feature>
<dbReference type="PANTHER" id="PTHR46033:SF8">
    <property type="entry name" value="PROTEIN MAINTENANCE OF MERISTEMS-LIKE"/>
    <property type="match status" value="1"/>
</dbReference>
<evidence type="ECO:0000313" key="4">
    <source>
        <dbReference type="Proteomes" id="UP001358586"/>
    </source>
</evidence>
<evidence type="ECO:0000259" key="2">
    <source>
        <dbReference type="Pfam" id="PF10536"/>
    </source>
</evidence>
<name>A0ABR0MB71_GOSAR</name>
<comment type="caution">
    <text evidence="3">The sequence shown here is derived from an EMBL/GenBank/DDBJ whole genome shotgun (WGS) entry which is preliminary data.</text>
</comment>
<dbReference type="Pfam" id="PF10536">
    <property type="entry name" value="PMD"/>
    <property type="match status" value="1"/>
</dbReference>
<reference evidence="3 4" key="1">
    <citation type="submission" date="2023-03" db="EMBL/GenBank/DDBJ databases">
        <title>WGS of Gossypium arboreum.</title>
        <authorList>
            <person name="Yu D."/>
        </authorList>
    </citation>
    <scope>NUCLEOTIDE SEQUENCE [LARGE SCALE GENOMIC DNA]</scope>
    <source>
        <tissue evidence="3">Leaf</tissue>
    </source>
</reference>
<dbReference type="InterPro" id="IPR019557">
    <property type="entry name" value="AminoTfrase-like_pln_mobile"/>
</dbReference>
<dbReference type="InterPro" id="IPR044824">
    <property type="entry name" value="MAIN-like"/>
</dbReference>
<proteinExistence type="predicted"/>
<keyword evidence="4" id="KW-1185">Reference proteome</keyword>
<evidence type="ECO:0000313" key="3">
    <source>
        <dbReference type="EMBL" id="KAK5770355.1"/>
    </source>
</evidence>
<accession>A0ABR0MB71</accession>
<feature type="compositionally biased region" description="Polar residues" evidence="1">
    <location>
        <begin position="285"/>
        <end position="299"/>
    </location>
</feature>
<feature type="domain" description="Aminotransferase-like plant mobile" evidence="2">
    <location>
        <begin position="86"/>
        <end position="238"/>
    </location>
</feature>